<organism evidence="1 2">
    <name type="scientific">Artomyces pyxidatus</name>
    <dbReference type="NCBI Taxonomy" id="48021"/>
    <lineage>
        <taxon>Eukaryota</taxon>
        <taxon>Fungi</taxon>
        <taxon>Dikarya</taxon>
        <taxon>Basidiomycota</taxon>
        <taxon>Agaricomycotina</taxon>
        <taxon>Agaricomycetes</taxon>
        <taxon>Russulales</taxon>
        <taxon>Auriscalpiaceae</taxon>
        <taxon>Artomyces</taxon>
    </lineage>
</organism>
<gene>
    <name evidence="1" type="ORF">BV25DRAFT_1913905</name>
</gene>
<proteinExistence type="predicted"/>
<sequence>MSLHRVAGVRAVAKAKQSLPLAPNRSLLVRTYVTPVPYQKKELDPQLNGYPQLPDISRQTLPAKGWWDWQMRRNMGDIMHEREEMFSMWGPDVPHVQPSVALKQFSLAFAGFVAFGFFCNYALVPERPSVPRQYPYDGLVVELGGLEENKSNVESLEDDEE</sequence>
<name>A0ACB8TAI3_9AGAM</name>
<dbReference type="EMBL" id="MU277196">
    <property type="protein sequence ID" value="KAI0065312.1"/>
    <property type="molecule type" value="Genomic_DNA"/>
</dbReference>
<reference evidence="1" key="2">
    <citation type="journal article" date="2022" name="New Phytol.">
        <title>Evolutionary transition to the ectomycorrhizal habit in the genomes of a hyperdiverse lineage of mushroom-forming fungi.</title>
        <authorList>
            <person name="Looney B."/>
            <person name="Miyauchi S."/>
            <person name="Morin E."/>
            <person name="Drula E."/>
            <person name="Courty P.E."/>
            <person name="Kohler A."/>
            <person name="Kuo A."/>
            <person name="LaButti K."/>
            <person name="Pangilinan J."/>
            <person name="Lipzen A."/>
            <person name="Riley R."/>
            <person name="Andreopoulos W."/>
            <person name="He G."/>
            <person name="Johnson J."/>
            <person name="Nolan M."/>
            <person name="Tritt A."/>
            <person name="Barry K.W."/>
            <person name="Grigoriev I.V."/>
            <person name="Nagy L.G."/>
            <person name="Hibbett D."/>
            <person name="Henrissat B."/>
            <person name="Matheny P.B."/>
            <person name="Labbe J."/>
            <person name="Martin F.M."/>
        </authorList>
    </citation>
    <scope>NUCLEOTIDE SEQUENCE</scope>
    <source>
        <strain evidence="1">HHB10654</strain>
    </source>
</reference>
<comment type="caution">
    <text evidence="1">The sequence shown here is derived from an EMBL/GenBank/DDBJ whole genome shotgun (WGS) entry which is preliminary data.</text>
</comment>
<dbReference type="Proteomes" id="UP000814140">
    <property type="component" value="Unassembled WGS sequence"/>
</dbReference>
<evidence type="ECO:0000313" key="2">
    <source>
        <dbReference type="Proteomes" id="UP000814140"/>
    </source>
</evidence>
<protein>
    <submittedName>
        <fullName evidence="1">Ndufb8, NADH dehydrogenase 19kDa subunit</fullName>
    </submittedName>
</protein>
<reference evidence="1" key="1">
    <citation type="submission" date="2021-03" db="EMBL/GenBank/DDBJ databases">
        <authorList>
            <consortium name="DOE Joint Genome Institute"/>
            <person name="Ahrendt S."/>
            <person name="Looney B.P."/>
            <person name="Miyauchi S."/>
            <person name="Morin E."/>
            <person name="Drula E."/>
            <person name="Courty P.E."/>
            <person name="Chicoki N."/>
            <person name="Fauchery L."/>
            <person name="Kohler A."/>
            <person name="Kuo A."/>
            <person name="Labutti K."/>
            <person name="Pangilinan J."/>
            <person name="Lipzen A."/>
            <person name="Riley R."/>
            <person name="Andreopoulos W."/>
            <person name="He G."/>
            <person name="Johnson J."/>
            <person name="Barry K.W."/>
            <person name="Grigoriev I.V."/>
            <person name="Nagy L."/>
            <person name="Hibbett D."/>
            <person name="Henrissat B."/>
            <person name="Matheny P.B."/>
            <person name="Labbe J."/>
            <person name="Martin F."/>
        </authorList>
    </citation>
    <scope>NUCLEOTIDE SEQUENCE</scope>
    <source>
        <strain evidence="1">HHB10654</strain>
    </source>
</reference>
<evidence type="ECO:0000313" key="1">
    <source>
        <dbReference type="EMBL" id="KAI0065312.1"/>
    </source>
</evidence>
<accession>A0ACB8TAI3</accession>
<keyword evidence="2" id="KW-1185">Reference proteome</keyword>